<protein>
    <submittedName>
        <fullName evidence="2">Class I SAM-dependent methyltransferase</fullName>
    </submittedName>
</protein>
<dbReference type="EMBL" id="JAIXNE010000002">
    <property type="protein sequence ID" value="MCA6074592.1"/>
    <property type="molecule type" value="Genomic_DNA"/>
</dbReference>
<dbReference type="EMBL" id="JAIXNE010000004">
    <property type="protein sequence ID" value="MCA6076897.1"/>
    <property type="molecule type" value="Genomic_DNA"/>
</dbReference>
<evidence type="ECO:0000313" key="4">
    <source>
        <dbReference type="Proteomes" id="UP001139409"/>
    </source>
</evidence>
<sequence>MHKKYDSEFYGDRDARTRYSAERLIGRVLELTDPNSVVDLGCGVGTWLKVFKEKGIAEVMGLEGSWVNVDNVVIGKDEFMHAELKQPLSLQRKFDLAISLEVAEHLEEEYAEQFVINLTSLAPLILFSAAIPFQGGVKHFNEQWPSYWQSIFKKHGYILLDTIRPHVWNDPRVESWYAQNSFMYVKESELDNYPKLVPYKDLNQNMVDAVLPEVFERKMRNYTLTKWFKNKLGLLR</sequence>
<dbReference type="EMBL" id="JAIXNE010000003">
    <property type="protein sequence ID" value="MCA6075769.1"/>
    <property type="molecule type" value="Genomic_DNA"/>
</dbReference>
<dbReference type="Gene3D" id="3.40.50.150">
    <property type="entry name" value="Vaccinia Virus protein VP39"/>
    <property type="match status" value="1"/>
</dbReference>
<evidence type="ECO:0000313" key="1">
    <source>
        <dbReference type="EMBL" id="MCA6074592.1"/>
    </source>
</evidence>
<dbReference type="Proteomes" id="UP001139409">
    <property type="component" value="Unassembled WGS sequence"/>
</dbReference>
<dbReference type="GO" id="GO:0032259">
    <property type="term" value="P:methylation"/>
    <property type="evidence" value="ECO:0007669"/>
    <property type="project" value="UniProtKB-KW"/>
</dbReference>
<keyword evidence="4" id="KW-1185">Reference proteome</keyword>
<keyword evidence="2" id="KW-0489">Methyltransferase</keyword>
<dbReference type="InterPro" id="IPR029063">
    <property type="entry name" value="SAM-dependent_MTases_sf"/>
</dbReference>
<accession>A0A9X1KY90</accession>
<reference evidence="2" key="1">
    <citation type="submission" date="2021-09" db="EMBL/GenBank/DDBJ databases">
        <title>Fulvivirga sp. isolated from coastal sediment.</title>
        <authorList>
            <person name="Yu H."/>
        </authorList>
    </citation>
    <scope>NUCLEOTIDE SEQUENCE</scope>
    <source>
        <strain evidence="2">1062</strain>
    </source>
</reference>
<keyword evidence="2" id="KW-0808">Transferase</keyword>
<dbReference type="RefSeq" id="WP_225697706.1">
    <property type="nucleotide sequence ID" value="NZ_JAIXNE010000002.1"/>
</dbReference>
<organism evidence="2 4">
    <name type="scientific">Fulvivirga sedimenti</name>
    <dbReference type="NCBI Taxonomy" id="2879465"/>
    <lineage>
        <taxon>Bacteria</taxon>
        <taxon>Pseudomonadati</taxon>
        <taxon>Bacteroidota</taxon>
        <taxon>Cytophagia</taxon>
        <taxon>Cytophagales</taxon>
        <taxon>Fulvivirgaceae</taxon>
        <taxon>Fulvivirga</taxon>
    </lineage>
</organism>
<dbReference type="GO" id="GO:0008168">
    <property type="term" value="F:methyltransferase activity"/>
    <property type="evidence" value="ECO:0007669"/>
    <property type="project" value="UniProtKB-KW"/>
</dbReference>
<dbReference type="CDD" id="cd02440">
    <property type="entry name" value="AdoMet_MTases"/>
    <property type="match status" value="1"/>
</dbReference>
<dbReference type="AlphaFoldDB" id="A0A9X1KY90"/>
<proteinExistence type="predicted"/>
<gene>
    <name evidence="1" type="ORF">LDX50_06910</name>
    <name evidence="2" type="ORF">LDX50_12880</name>
    <name evidence="3" type="ORF">LDX50_18600</name>
</gene>
<comment type="caution">
    <text evidence="2">The sequence shown here is derived from an EMBL/GenBank/DDBJ whole genome shotgun (WGS) entry which is preliminary data.</text>
</comment>
<evidence type="ECO:0000313" key="2">
    <source>
        <dbReference type="EMBL" id="MCA6075769.1"/>
    </source>
</evidence>
<evidence type="ECO:0000313" key="3">
    <source>
        <dbReference type="EMBL" id="MCA6076897.1"/>
    </source>
</evidence>
<dbReference type="Pfam" id="PF13489">
    <property type="entry name" value="Methyltransf_23"/>
    <property type="match status" value="1"/>
</dbReference>
<dbReference type="SUPFAM" id="SSF53335">
    <property type="entry name" value="S-adenosyl-L-methionine-dependent methyltransferases"/>
    <property type="match status" value="1"/>
</dbReference>
<name>A0A9X1KY90_9BACT</name>